<evidence type="ECO:0000256" key="1">
    <source>
        <dbReference type="ARBA" id="ARBA00004651"/>
    </source>
</evidence>
<keyword evidence="5 6" id="KW-0472">Membrane</keyword>
<proteinExistence type="predicted"/>
<comment type="caution">
    <text evidence="7">The sequence shown here is derived from an EMBL/GenBank/DDBJ whole genome shotgun (WGS) entry which is preliminary data.</text>
</comment>
<dbReference type="PANTHER" id="PTHR30561:SF9">
    <property type="entry name" value="4-AMINO-4-DEOXY-L-ARABINOSE-PHOSPHOUNDECAPRENOL FLIPPASE SUBUNIT ARNF-RELATED"/>
    <property type="match status" value="1"/>
</dbReference>
<keyword evidence="2" id="KW-1003">Cell membrane</keyword>
<keyword evidence="3 6" id="KW-0812">Transmembrane</keyword>
<dbReference type="AlphaFoldDB" id="A0A2S6ND38"/>
<dbReference type="EMBL" id="NHSJ01000038">
    <property type="protein sequence ID" value="PPQ32513.1"/>
    <property type="molecule type" value="Genomic_DNA"/>
</dbReference>
<reference evidence="7 8" key="1">
    <citation type="journal article" date="2018" name="Arch. Microbiol.">
        <title>New insights into the metabolic potential of the phototrophic purple bacterium Rhodopila globiformis DSM 161(T) from its draft genome sequence and evidence for a vanadium-dependent nitrogenase.</title>
        <authorList>
            <person name="Imhoff J.F."/>
            <person name="Rahn T."/>
            <person name="Kunzel S."/>
            <person name="Neulinger S.C."/>
        </authorList>
    </citation>
    <scope>NUCLEOTIDE SEQUENCE [LARGE SCALE GENOMIC DNA]</scope>
    <source>
        <strain evidence="7 8">DSM 16996</strain>
    </source>
</reference>
<accession>A0A2S6ND38</accession>
<evidence type="ECO:0000256" key="2">
    <source>
        <dbReference type="ARBA" id="ARBA00022475"/>
    </source>
</evidence>
<dbReference type="InterPro" id="IPR000390">
    <property type="entry name" value="Small_drug/metabolite_transptr"/>
</dbReference>
<evidence type="ECO:0000256" key="4">
    <source>
        <dbReference type="ARBA" id="ARBA00022989"/>
    </source>
</evidence>
<keyword evidence="4 6" id="KW-1133">Transmembrane helix</keyword>
<keyword evidence="8" id="KW-1185">Reference proteome</keyword>
<evidence type="ECO:0008006" key="9">
    <source>
        <dbReference type="Google" id="ProtNLM"/>
    </source>
</evidence>
<comment type="subcellular location">
    <subcellularLocation>
        <location evidence="1">Cell membrane</location>
        <topology evidence="1">Multi-pass membrane protein</topology>
    </subcellularLocation>
</comment>
<dbReference type="SUPFAM" id="SSF103481">
    <property type="entry name" value="Multidrug resistance efflux transporter EmrE"/>
    <property type="match status" value="1"/>
</dbReference>
<evidence type="ECO:0000256" key="3">
    <source>
        <dbReference type="ARBA" id="ARBA00022692"/>
    </source>
</evidence>
<dbReference type="PANTHER" id="PTHR30561">
    <property type="entry name" value="SMR FAMILY PROTON-DEPENDENT DRUG EFFLUX TRANSPORTER SUGE"/>
    <property type="match status" value="1"/>
</dbReference>
<protein>
    <recommendedName>
        <fullName evidence="9">EamA domain-containing protein</fullName>
    </recommendedName>
</protein>
<evidence type="ECO:0000313" key="8">
    <source>
        <dbReference type="Proteomes" id="UP000239089"/>
    </source>
</evidence>
<dbReference type="Proteomes" id="UP000239089">
    <property type="component" value="Unassembled WGS sequence"/>
</dbReference>
<organism evidence="7 8">
    <name type="scientific">Rhodoblastus sphagnicola</name>
    <dbReference type="NCBI Taxonomy" id="333368"/>
    <lineage>
        <taxon>Bacteria</taxon>
        <taxon>Pseudomonadati</taxon>
        <taxon>Pseudomonadota</taxon>
        <taxon>Alphaproteobacteria</taxon>
        <taxon>Hyphomicrobiales</taxon>
        <taxon>Rhodoblastaceae</taxon>
        <taxon>Rhodoblastus</taxon>
    </lineage>
</organism>
<evidence type="ECO:0000256" key="6">
    <source>
        <dbReference type="SAM" id="Phobius"/>
    </source>
</evidence>
<feature type="transmembrane region" description="Helical" evidence="6">
    <location>
        <begin position="89"/>
        <end position="107"/>
    </location>
</feature>
<feature type="transmembrane region" description="Helical" evidence="6">
    <location>
        <begin position="67"/>
        <end position="83"/>
    </location>
</feature>
<gene>
    <name evidence="7" type="ORF">CCR94_04825</name>
</gene>
<evidence type="ECO:0000256" key="5">
    <source>
        <dbReference type="ARBA" id="ARBA00023136"/>
    </source>
</evidence>
<dbReference type="GO" id="GO:0005886">
    <property type="term" value="C:plasma membrane"/>
    <property type="evidence" value="ECO:0007669"/>
    <property type="project" value="UniProtKB-SubCell"/>
</dbReference>
<dbReference type="GO" id="GO:0022857">
    <property type="term" value="F:transmembrane transporter activity"/>
    <property type="evidence" value="ECO:0007669"/>
    <property type="project" value="InterPro"/>
</dbReference>
<feature type="transmembrane region" description="Helical" evidence="6">
    <location>
        <begin position="34"/>
        <end position="55"/>
    </location>
</feature>
<evidence type="ECO:0000313" key="7">
    <source>
        <dbReference type="EMBL" id="PPQ32513.1"/>
    </source>
</evidence>
<name>A0A2S6ND38_9HYPH</name>
<dbReference type="Gene3D" id="1.10.3730.20">
    <property type="match status" value="1"/>
</dbReference>
<sequence>MATVVMVAFSVLANLLLKLDTLSSATAAKIFGFWGWRTLAGCASFGVALASYSLLLRLLPLNIAQSFAALQFVGIILASWLVLGEEITLLRAAGMATIIVGIIIVAASDA</sequence>
<dbReference type="InterPro" id="IPR037185">
    <property type="entry name" value="EmrE-like"/>
</dbReference>